<dbReference type="GO" id="GO:0006513">
    <property type="term" value="P:protein monoubiquitination"/>
    <property type="evidence" value="ECO:0007669"/>
    <property type="project" value="InterPro"/>
</dbReference>
<dbReference type="PANTHER" id="PTHR39596">
    <property type="match status" value="1"/>
</dbReference>
<dbReference type="SMART" id="SM00184">
    <property type="entry name" value="RING"/>
    <property type="match status" value="1"/>
</dbReference>
<evidence type="ECO:0000313" key="24">
    <source>
        <dbReference type="Proteomes" id="UP001215151"/>
    </source>
</evidence>
<dbReference type="AlphaFoldDB" id="A0AAD7TSK4"/>
<dbReference type="Proteomes" id="UP001215151">
    <property type="component" value="Unassembled WGS sequence"/>
</dbReference>
<dbReference type="Pfam" id="PF06985">
    <property type="entry name" value="HET"/>
    <property type="match status" value="1"/>
</dbReference>
<evidence type="ECO:0000256" key="11">
    <source>
        <dbReference type="ARBA" id="ARBA00022786"/>
    </source>
</evidence>
<evidence type="ECO:0000256" key="8">
    <source>
        <dbReference type="ARBA" id="ARBA00022723"/>
    </source>
</evidence>
<name>A0AAD7TSK4_9APHY</name>
<dbReference type="Pfam" id="PF00097">
    <property type="entry name" value="zf-C3HC4"/>
    <property type="match status" value="1"/>
</dbReference>
<protein>
    <recommendedName>
        <fullName evidence="6">Postreplication repair E3 ubiquitin-protein ligase RAD18</fullName>
        <ecNumber evidence="5">2.3.2.27</ecNumber>
    </recommendedName>
    <alternativeName>
        <fullName evidence="17">Postreplication repair E3 ubiquitin-protein ligase rad18</fullName>
    </alternativeName>
    <alternativeName>
        <fullName evidence="16 18">RING-type E3 ubiquitin transferase RAD18</fullName>
    </alternativeName>
</protein>
<keyword evidence="20" id="KW-0175">Coiled coil</keyword>
<dbReference type="FunFam" id="3.30.40.10:FF:000172">
    <property type="entry name" value="E3 ubiquitin-protein ligase RAD18"/>
    <property type="match status" value="1"/>
</dbReference>
<evidence type="ECO:0000256" key="3">
    <source>
        <dbReference type="ARBA" id="ARBA00004906"/>
    </source>
</evidence>
<dbReference type="GO" id="GO:0003697">
    <property type="term" value="F:single-stranded DNA binding"/>
    <property type="evidence" value="ECO:0007669"/>
    <property type="project" value="InterPro"/>
</dbReference>
<evidence type="ECO:0000259" key="22">
    <source>
        <dbReference type="PROSITE" id="PS50089"/>
    </source>
</evidence>
<evidence type="ECO:0000256" key="12">
    <source>
        <dbReference type="ARBA" id="ARBA00022833"/>
    </source>
</evidence>
<dbReference type="GO" id="GO:0005634">
    <property type="term" value="C:nucleus"/>
    <property type="evidence" value="ECO:0007669"/>
    <property type="project" value="UniProtKB-SubCell"/>
</dbReference>
<organism evidence="23 24">
    <name type="scientific">Trametes cubensis</name>
    <dbReference type="NCBI Taxonomy" id="1111947"/>
    <lineage>
        <taxon>Eukaryota</taxon>
        <taxon>Fungi</taxon>
        <taxon>Dikarya</taxon>
        <taxon>Basidiomycota</taxon>
        <taxon>Agaricomycotina</taxon>
        <taxon>Agaricomycetes</taxon>
        <taxon>Polyporales</taxon>
        <taxon>Polyporaceae</taxon>
        <taxon>Trametes</taxon>
    </lineage>
</organism>
<keyword evidence="12" id="KW-0862">Zinc</keyword>
<dbReference type="InterPro" id="IPR013083">
    <property type="entry name" value="Znf_RING/FYVE/PHD"/>
</dbReference>
<dbReference type="NCBIfam" id="TIGR00599">
    <property type="entry name" value="rad18"/>
    <property type="match status" value="1"/>
</dbReference>
<keyword evidence="10 19" id="KW-0863">Zinc-finger</keyword>
<dbReference type="InterPro" id="IPR018957">
    <property type="entry name" value="Znf_C3HC4_RING-type"/>
</dbReference>
<dbReference type="GO" id="GO:0006281">
    <property type="term" value="P:DNA repair"/>
    <property type="evidence" value="ECO:0007669"/>
    <property type="project" value="UniProtKB-KW"/>
</dbReference>
<keyword evidence="13" id="KW-0238">DNA-binding</keyword>
<accession>A0AAD7TSK4</accession>
<dbReference type="InterPro" id="IPR004580">
    <property type="entry name" value="Rad18_fungi"/>
</dbReference>
<feature type="compositionally biased region" description="Basic and acidic residues" evidence="21">
    <location>
        <begin position="1174"/>
        <end position="1197"/>
    </location>
</feature>
<evidence type="ECO:0000256" key="2">
    <source>
        <dbReference type="ARBA" id="ARBA00004123"/>
    </source>
</evidence>
<evidence type="ECO:0000256" key="17">
    <source>
        <dbReference type="ARBA" id="ARBA00074353"/>
    </source>
</evidence>
<evidence type="ECO:0000256" key="6">
    <source>
        <dbReference type="ARBA" id="ARBA00015551"/>
    </source>
</evidence>
<reference evidence="23" key="1">
    <citation type="submission" date="2022-11" db="EMBL/GenBank/DDBJ databases">
        <title>Genome Sequence of Cubamyces cubensis.</title>
        <authorList>
            <person name="Buettner E."/>
        </authorList>
    </citation>
    <scope>NUCLEOTIDE SEQUENCE</scope>
    <source>
        <strain evidence="23">MPL-01</strain>
    </source>
</reference>
<dbReference type="EC" id="2.3.2.27" evidence="5"/>
<dbReference type="PROSITE" id="PS00518">
    <property type="entry name" value="ZF_RING_1"/>
    <property type="match status" value="1"/>
</dbReference>
<evidence type="ECO:0000256" key="19">
    <source>
        <dbReference type="PROSITE-ProRule" id="PRU00175"/>
    </source>
</evidence>
<keyword evidence="11" id="KW-0833">Ubl conjugation pathway</keyword>
<dbReference type="GO" id="GO:0008270">
    <property type="term" value="F:zinc ion binding"/>
    <property type="evidence" value="ECO:0007669"/>
    <property type="project" value="UniProtKB-KW"/>
</dbReference>
<dbReference type="GO" id="GO:0061630">
    <property type="term" value="F:ubiquitin protein ligase activity"/>
    <property type="evidence" value="ECO:0007669"/>
    <property type="project" value="UniProtKB-EC"/>
</dbReference>
<keyword evidence="9" id="KW-0227">DNA damage</keyword>
<feature type="coiled-coil region" evidence="20">
    <location>
        <begin position="1131"/>
        <end position="1158"/>
    </location>
</feature>
<feature type="region of interest" description="Disordered" evidence="21">
    <location>
        <begin position="1174"/>
        <end position="1231"/>
    </location>
</feature>
<evidence type="ECO:0000256" key="21">
    <source>
        <dbReference type="SAM" id="MobiDB-lite"/>
    </source>
</evidence>
<dbReference type="InterPro" id="IPR017907">
    <property type="entry name" value="Znf_RING_CS"/>
</dbReference>
<gene>
    <name evidence="23" type="ORF">ONZ51_g6338</name>
</gene>
<sequence>MPVNISSSAIPYVILVARLAVTDDEDGPVKGIFAKVLESSSAARLTTDDLYRALFVDYMSHFWRRDCVRRQLSSKRSPMPWSAMSVEELSAANESTPGQLQLRTAVMPRALCADDLNMDLDVETARWRLGCPLDVPWLGADHDGYPFCLTLSTYTATRLPVGTLHSLYDDAALWTSTMTFGLLEAVTCLRISESILLVPGPQEGEVILSGLGLLRVLLFWQHKILAALGNDEDSLEEARRILHLLQRALAVLHEDEYQKALLAGAGLPKEKQDDIHASVAHTLLFLCTIAVQHFTNIAELHSLCEPIRRSLSRNFSTALMRSLMYKLLDRGWCPKTLTYFPGELIFIIPNLVNLPPFTRNGPEDHLLCDDDSCAIYTITDESTYVPRHVHPSCRCEYQKPSLDDVSRLLSQGLVPAVVFDGTALRVVPAAENPYVAISYVWAEGMGSTTDEGLPTCVVERISKLVWETAPEGDQSPFWMDSLCVPKARDERKRAIRLMAQTYRDADKVLVIDDCIRTLCSFDSCWDENLVRIFTSQWVRRVWTLQEGLLARELWFEFADGVVRASEEFSPEELGISRVLVPLLNFRAHRRRPGTPQEVQLHELISMLQMRTTSKPEDELVAISSLLPSCVKLDILLSDSEDSGSSAAERRMRSFLLQLREIPRGVPFWGATRLTIPGFTWAPRTLTTEVSRSWSVELGVGICTGDGLIAQYLLAKLEEPVSLPPDPSTCGGEGAGIPTDIVKGGGVFVSHQSSRTTYGLVPQKAEYAPCTFDALLFLDGDRTTMGSTSQTIQCIAVALDMDSTISSDLNAVGVSADAPLRCRPVAGRVLDNLLGSSDITDSTDFPDNTHAPGLRAVDDALRCNICRDFYDAPVSLTCGHSFCSVCIRSALPINATCPSCRKPASEVHLRKDIAVETAVQAWKTARPLILRLAKQEVERKLQPSSSNVPRAHSGEPPRKRKRSGSSNYTSDDEVVIPAPSSPLLSGSATPDTLPDTVECPICQKSVYSQKINMHIDSDCKRHVADEASSSAPADSKGKQRQQWGLLFSGKGAGSSTTATKAKGKGKGKARAREGDDETELEHLPKVAYDIHPRARIAEMLSEWDIPTHGDKNALIRRHSKWIVLYNANVDRAPEHRRTLEQLRNDLRKIEEAEQKTRKETVDDPVAYQRANKDAFAKLTEAARPKKTKDEADKERTRPGESAAAPQPLAGSGTNTGTHSEKNARNVIDVDAS</sequence>
<comment type="subcellular location">
    <subcellularLocation>
        <location evidence="2">Nucleus</location>
    </subcellularLocation>
</comment>
<feature type="region of interest" description="Disordered" evidence="21">
    <location>
        <begin position="1045"/>
        <end position="1079"/>
    </location>
</feature>
<dbReference type="InterPro" id="IPR001841">
    <property type="entry name" value="Znf_RING"/>
</dbReference>
<keyword evidence="24" id="KW-1185">Reference proteome</keyword>
<dbReference type="GO" id="GO:0006301">
    <property type="term" value="P:DNA damage tolerance"/>
    <property type="evidence" value="ECO:0007669"/>
    <property type="project" value="InterPro"/>
</dbReference>
<evidence type="ECO:0000256" key="14">
    <source>
        <dbReference type="ARBA" id="ARBA00023204"/>
    </source>
</evidence>
<dbReference type="EMBL" id="JAPEVG010000150">
    <property type="protein sequence ID" value="KAJ8480926.1"/>
    <property type="molecule type" value="Genomic_DNA"/>
</dbReference>
<keyword evidence="7" id="KW-0808">Transferase</keyword>
<evidence type="ECO:0000256" key="18">
    <source>
        <dbReference type="ARBA" id="ARBA00082369"/>
    </source>
</evidence>
<evidence type="ECO:0000256" key="15">
    <source>
        <dbReference type="ARBA" id="ARBA00023242"/>
    </source>
</evidence>
<comment type="pathway">
    <text evidence="3">Protein modification; protein ubiquitination.</text>
</comment>
<feature type="compositionally biased region" description="Low complexity" evidence="21">
    <location>
        <begin position="976"/>
        <end position="989"/>
    </location>
</feature>
<dbReference type="PANTHER" id="PTHR39596:SF2">
    <property type="entry name" value="HET DOMAIN PROTEIN (AFU_ORTHOLOGUE AFUA_1G17550)-RELATED"/>
    <property type="match status" value="1"/>
</dbReference>
<evidence type="ECO:0000313" key="23">
    <source>
        <dbReference type="EMBL" id="KAJ8480926.1"/>
    </source>
</evidence>
<evidence type="ECO:0000256" key="9">
    <source>
        <dbReference type="ARBA" id="ARBA00022763"/>
    </source>
</evidence>
<comment type="catalytic activity">
    <reaction evidence="1">
        <text>S-ubiquitinyl-[E2 ubiquitin-conjugating enzyme]-L-cysteine + [acceptor protein]-L-lysine = [E2 ubiquitin-conjugating enzyme]-L-cysteine + N(6)-ubiquitinyl-[acceptor protein]-L-lysine.</text>
        <dbReference type="EC" id="2.3.2.27"/>
    </reaction>
</comment>
<evidence type="ECO:0000256" key="7">
    <source>
        <dbReference type="ARBA" id="ARBA00022679"/>
    </source>
</evidence>
<dbReference type="PROSITE" id="PS50089">
    <property type="entry name" value="ZF_RING_2"/>
    <property type="match status" value="1"/>
</dbReference>
<evidence type="ECO:0000256" key="5">
    <source>
        <dbReference type="ARBA" id="ARBA00012483"/>
    </source>
</evidence>
<evidence type="ECO:0000256" key="20">
    <source>
        <dbReference type="SAM" id="Coils"/>
    </source>
</evidence>
<keyword evidence="8" id="KW-0479">Metal-binding</keyword>
<dbReference type="SUPFAM" id="SSF57850">
    <property type="entry name" value="RING/U-box"/>
    <property type="match status" value="1"/>
</dbReference>
<evidence type="ECO:0000256" key="16">
    <source>
        <dbReference type="ARBA" id="ARBA00031783"/>
    </source>
</evidence>
<proteinExistence type="inferred from homology"/>
<comment type="similarity">
    <text evidence="4">Belongs to the RAD18 family.</text>
</comment>
<dbReference type="InterPro" id="IPR010730">
    <property type="entry name" value="HET"/>
</dbReference>
<comment type="caution">
    <text evidence="23">The sequence shown here is derived from an EMBL/GenBank/DDBJ whole genome shotgun (WGS) entry which is preliminary data.</text>
</comment>
<evidence type="ECO:0000256" key="10">
    <source>
        <dbReference type="ARBA" id="ARBA00022771"/>
    </source>
</evidence>
<dbReference type="Gene3D" id="3.30.40.10">
    <property type="entry name" value="Zinc/RING finger domain, C3HC4 (zinc finger)"/>
    <property type="match status" value="1"/>
</dbReference>
<keyword evidence="15" id="KW-0539">Nucleus</keyword>
<keyword evidence="14" id="KW-0234">DNA repair</keyword>
<evidence type="ECO:0000256" key="4">
    <source>
        <dbReference type="ARBA" id="ARBA00009506"/>
    </source>
</evidence>
<evidence type="ECO:0000256" key="1">
    <source>
        <dbReference type="ARBA" id="ARBA00000900"/>
    </source>
</evidence>
<feature type="region of interest" description="Disordered" evidence="21">
    <location>
        <begin position="938"/>
        <end position="994"/>
    </location>
</feature>
<evidence type="ECO:0000256" key="13">
    <source>
        <dbReference type="ARBA" id="ARBA00023125"/>
    </source>
</evidence>
<dbReference type="SMART" id="SM00734">
    <property type="entry name" value="ZnF_Rad18"/>
    <property type="match status" value="1"/>
</dbReference>
<feature type="domain" description="RING-type" evidence="22">
    <location>
        <begin position="862"/>
        <end position="900"/>
    </location>
</feature>
<dbReference type="InterPro" id="IPR006642">
    <property type="entry name" value="Rad18_UBZ4"/>
</dbReference>